<accession>A0A2S9MXI0</accession>
<evidence type="ECO:0000313" key="2">
    <source>
        <dbReference type="Proteomes" id="UP000238982"/>
    </source>
</evidence>
<name>A0A2S9MXI0_9BURK</name>
<dbReference type="Proteomes" id="UP000238982">
    <property type="component" value="Unassembled WGS sequence"/>
</dbReference>
<proteinExistence type="predicted"/>
<dbReference type="AlphaFoldDB" id="A0A2S9MXI0"/>
<evidence type="ECO:0000313" key="1">
    <source>
        <dbReference type="EMBL" id="PRF64249.1"/>
    </source>
</evidence>
<protein>
    <recommendedName>
        <fullName evidence="3">Bacteriophage protein</fullName>
    </recommendedName>
</protein>
<reference evidence="1 2" key="1">
    <citation type="submission" date="2018-03" db="EMBL/GenBank/DDBJ databases">
        <authorList>
            <person name="Keele B.F."/>
        </authorList>
    </citation>
    <scope>NUCLEOTIDE SEQUENCE [LARGE SCALE GENOMIC DNA]</scope>
    <source>
        <strain evidence="1 2">AU19729</strain>
    </source>
</reference>
<comment type="caution">
    <text evidence="1">The sequence shown here is derived from an EMBL/GenBank/DDBJ whole genome shotgun (WGS) entry which is preliminary data.</text>
</comment>
<gene>
    <name evidence="1" type="ORF">C6Q15_06295</name>
</gene>
<sequence length="63" mass="7352">MFHTIGYKGHFIHVSIERGVETVQTQIMRNDGGFDLERRRTLVSARRAITKHVQNRDRTEQSA</sequence>
<evidence type="ECO:0008006" key="3">
    <source>
        <dbReference type="Google" id="ProtNLM"/>
    </source>
</evidence>
<dbReference type="EMBL" id="PVGH01000030">
    <property type="protein sequence ID" value="PRF64249.1"/>
    <property type="molecule type" value="Genomic_DNA"/>
</dbReference>
<organism evidence="1 2">
    <name type="scientific">Burkholderia multivorans</name>
    <dbReference type="NCBI Taxonomy" id="87883"/>
    <lineage>
        <taxon>Bacteria</taxon>
        <taxon>Pseudomonadati</taxon>
        <taxon>Pseudomonadota</taxon>
        <taxon>Betaproteobacteria</taxon>
        <taxon>Burkholderiales</taxon>
        <taxon>Burkholderiaceae</taxon>
        <taxon>Burkholderia</taxon>
        <taxon>Burkholderia cepacia complex</taxon>
    </lineage>
</organism>